<organism evidence="6">
    <name type="scientific">wastewater metagenome</name>
    <dbReference type="NCBI Taxonomy" id="527639"/>
    <lineage>
        <taxon>unclassified sequences</taxon>
        <taxon>metagenomes</taxon>
        <taxon>ecological metagenomes</taxon>
    </lineage>
</organism>
<evidence type="ECO:0000313" key="6">
    <source>
        <dbReference type="EMBL" id="CDL65390.1"/>
    </source>
</evidence>
<name>A0A0A8KWY9_9ZZZZ</name>
<dbReference type="GO" id="GO:0005737">
    <property type="term" value="C:cytoplasm"/>
    <property type="evidence" value="ECO:0007669"/>
    <property type="project" value="UniProtKB-SubCell"/>
</dbReference>
<dbReference type="AlphaFoldDB" id="A0A0A8KWY9"/>
<dbReference type="InterPro" id="IPR036388">
    <property type="entry name" value="WH-like_DNA-bd_sf"/>
</dbReference>
<feature type="domain" description="RecX second three-helical" evidence="5">
    <location>
        <begin position="49"/>
        <end position="90"/>
    </location>
</feature>
<evidence type="ECO:0000259" key="5">
    <source>
        <dbReference type="Pfam" id="PF02631"/>
    </source>
</evidence>
<gene>
    <name evidence="6" type="ORF">WWTP_pFosmid_2F_0002</name>
</gene>
<dbReference type="InterPro" id="IPR003783">
    <property type="entry name" value="Regulatory_RecX"/>
</dbReference>
<dbReference type="PANTHER" id="PTHR33602:SF1">
    <property type="entry name" value="REGULATORY PROTEIN RECX FAMILY PROTEIN"/>
    <property type="match status" value="1"/>
</dbReference>
<dbReference type="InterPro" id="IPR053924">
    <property type="entry name" value="RecX_HTH_2nd"/>
</dbReference>
<evidence type="ECO:0000256" key="2">
    <source>
        <dbReference type="ARBA" id="ARBA00009695"/>
    </source>
</evidence>
<dbReference type="PANTHER" id="PTHR33602">
    <property type="entry name" value="REGULATORY PROTEIN RECX FAMILY PROTEIN"/>
    <property type="match status" value="1"/>
</dbReference>
<evidence type="ECO:0000256" key="1">
    <source>
        <dbReference type="ARBA" id="ARBA00004496"/>
    </source>
</evidence>
<reference evidence="6" key="1">
    <citation type="journal article" date="2015" name="Res. Microbiol.">
        <title>New FeFe-hydrogenase genes identified in a metagenomic fosmid library from a municipal wastewater treatment plant as revealed by high-throughput sequencing.</title>
        <authorList>
            <person name="Tomazetto G."/>
            <person name="Wibberg D."/>
            <person name="Schluter A."/>
            <person name="Oliveira V.M."/>
        </authorList>
    </citation>
    <scope>NUCLEOTIDE SEQUENCE</scope>
    <source>
        <plasmid evidence="6">fosmid 2F</plasmid>
    </source>
</reference>
<dbReference type="GO" id="GO:0006282">
    <property type="term" value="P:regulation of DNA repair"/>
    <property type="evidence" value="ECO:0007669"/>
    <property type="project" value="InterPro"/>
</dbReference>
<keyword evidence="4" id="KW-0963">Cytoplasm</keyword>
<sequence length="149" mass="16958">MKALETMRKLCASREMCTADILAKLVRMGVETEEQHNIIKSLTEDKFLDDSRYASAYVRDKSRLAGWGAIKIKYALRQKSISDQIISAALESIDKAGEIERLRKTLLLKFMSLPKEDEREKSLNKLVRFALSRGFDYGLSIKVAKEIIG</sequence>
<protein>
    <recommendedName>
        <fullName evidence="3">Regulatory protein RecX</fullName>
    </recommendedName>
</protein>
<dbReference type="EMBL" id="HG796239">
    <property type="protein sequence ID" value="CDL65390.1"/>
    <property type="molecule type" value="Genomic_DNA"/>
</dbReference>
<proteinExistence type="inferred from homology"/>
<comment type="subcellular location">
    <subcellularLocation>
        <location evidence="1">Cytoplasm</location>
    </subcellularLocation>
</comment>
<evidence type="ECO:0000256" key="4">
    <source>
        <dbReference type="ARBA" id="ARBA00022490"/>
    </source>
</evidence>
<geneLocation type="plasmid" evidence="6">
    <name>fosmid 2F</name>
</geneLocation>
<dbReference type="Pfam" id="PF02631">
    <property type="entry name" value="RecX_HTH2"/>
    <property type="match status" value="1"/>
</dbReference>
<dbReference type="Gene3D" id="1.10.10.10">
    <property type="entry name" value="Winged helix-like DNA-binding domain superfamily/Winged helix DNA-binding domain"/>
    <property type="match status" value="1"/>
</dbReference>
<keyword evidence="6" id="KW-0614">Plasmid</keyword>
<evidence type="ECO:0000256" key="3">
    <source>
        <dbReference type="ARBA" id="ARBA00018111"/>
    </source>
</evidence>
<comment type="similarity">
    <text evidence="2">Belongs to the RecX family.</text>
</comment>
<accession>A0A0A8KWY9</accession>